<dbReference type="InterPro" id="IPR019734">
    <property type="entry name" value="TPR_rpt"/>
</dbReference>
<evidence type="ECO:0008006" key="7">
    <source>
        <dbReference type="Google" id="ProtNLM"/>
    </source>
</evidence>
<evidence type="ECO:0000259" key="4">
    <source>
        <dbReference type="SMART" id="SM01043"/>
    </source>
</evidence>
<dbReference type="AlphaFoldDB" id="A0A2H3KJZ3"/>
<dbReference type="SUPFAM" id="SSF52540">
    <property type="entry name" value="P-loop containing nucleoside triphosphate hydrolases"/>
    <property type="match status" value="1"/>
</dbReference>
<reference evidence="5 6" key="1">
    <citation type="submission" date="2016-05" db="EMBL/GenBank/DDBJ databases">
        <authorList>
            <person name="Lavstsen T."/>
            <person name="Jespersen J.S."/>
        </authorList>
    </citation>
    <scope>NUCLEOTIDE SEQUENCE [LARGE SCALE GENOMIC DNA]</scope>
    <source>
        <strain evidence="5 6">B7-9</strain>
    </source>
</reference>
<dbReference type="InterPro" id="IPR036388">
    <property type="entry name" value="WH-like_DNA-bd_sf"/>
</dbReference>
<dbReference type="InterPro" id="IPR011990">
    <property type="entry name" value="TPR-like_helical_dom_sf"/>
</dbReference>
<dbReference type="Gene3D" id="3.40.50.300">
    <property type="entry name" value="P-loop containing nucleotide triphosphate hydrolases"/>
    <property type="match status" value="1"/>
</dbReference>
<dbReference type="PANTHER" id="PTHR16305">
    <property type="entry name" value="TESTICULAR SOLUBLE ADENYLYL CYCLASE"/>
    <property type="match status" value="1"/>
</dbReference>
<evidence type="ECO:0000313" key="5">
    <source>
        <dbReference type="EMBL" id="PDV98239.1"/>
    </source>
</evidence>
<dbReference type="GO" id="GO:0004016">
    <property type="term" value="F:adenylate cyclase activity"/>
    <property type="evidence" value="ECO:0007669"/>
    <property type="project" value="TreeGrafter"/>
</dbReference>
<proteinExistence type="predicted"/>
<accession>A0A2H3KJZ3</accession>
<sequence>MEDTVEIHLLGGCAVAIQGQLLVGLESPRLQALLGYLALHRDAPLSRAQIAFQLWPDSSDVQALANLRGLLRRLRRALPPLDQLVRSDRQSLTWDAQIPWSLDVAAFQVALASAHDAEQAGDLPTARAQLQTACRLYQGDLLPGLYDEWLLTHREQFRNACLEASERLAVLAEQQGDTAAAIAATRQVLQLDVLHEPAHRTLIRLLAYSGDRAGALRAYHTCATTLERELGIGPSVATIAAYEQAQRIASAVAPREAPAPPTAIAPLVGRATELATLQAAWQQTRAGLPGLVLIAGETGIGKTRLAEELAAWLGRQGVRVATAACYATTEQLAYAPLVTWLREQRPLPTLADAWLRELSRLLPEVFTTRPDLPPPEPLNEPWQRTRFFQALAHGMLTGHQTLLLVLDDLQWCDPDTLDWLQFLFALQRDAAHAVRILVVATVRSEDHALDARLRAWQSHLSRQVQVTWIELSPLNRGATDELAGQLTGQVLAPAQQAQIYRATEGNPLFVVELVRAGLAAGEPAFPTLPPRLRQVLGARLDQLSPEARAMIELAAVIGQAFTYRVLAHAHTGAEARLVACIDEAWRRRIIREQDVDSYDFSHARLRDAAYAQLSRTRRRQLHGRVAVALEAVYAHAPDRVAGQVAEHYALAGQTPPALSAYRQAAQAARRIFAQTEAHAALERAVALLDDVPPGGERNQQTTQIYEDLGDVQHWQAAYAAAQQSYRTALAATPSAQVIAQARLHRKIGTVLYAANAAYEQIDGSYQTAEALLGAPADHASADWWAEWCQVQLDQISLLYWWNRTAQMTTQLARVQPLIEHHGTQLQRAALFAQLGTAISRHLRYAPSEEAVRYTHAAMAALPPDSGLEQRTAYQFRLGFKLLWNHALAEAEQTLLEALEQAEQTGDLSLRTRCLAYLTICFRRQGRPATVEEYARRTLQAATQQTMHDYRGAALANLAWLAWQRDKLAEAQRLAQQAQQAWATHMGHYPLCWQALWPLIGIALAQGRDAEAIDAARHLLAPGQQALAPEIEVPLVAALEAWAVPRPVEARELLECALASALALGHA</sequence>
<protein>
    <recommendedName>
        <fullName evidence="7">Bacterial transcriptional activator domain-containing protein</fullName>
    </recommendedName>
</protein>
<dbReference type="InterPro" id="IPR027417">
    <property type="entry name" value="P-loop_NTPase"/>
</dbReference>
<dbReference type="GO" id="GO:0003677">
    <property type="term" value="F:DNA binding"/>
    <property type="evidence" value="ECO:0007669"/>
    <property type="project" value="InterPro"/>
</dbReference>
<evidence type="ECO:0000259" key="3">
    <source>
        <dbReference type="SMART" id="SM00382"/>
    </source>
</evidence>
<evidence type="ECO:0000256" key="2">
    <source>
        <dbReference type="ARBA" id="ARBA00022840"/>
    </source>
</evidence>
<dbReference type="GO" id="GO:0005737">
    <property type="term" value="C:cytoplasm"/>
    <property type="evidence" value="ECO:0007669"/>
    <property type="project" value="TreeGrafter"/>
</dbReference>
<dbReference type="Proteomes" id="UP000220922">
    <property type="component" value="Unassembled WGS sequence"/>
</dbReference>
<dbReference type="SUPFAM" id="SSF48452">
    <property type="entry name" value="TPR-like"/>
    <property type="match status" value="2"/>
</dbReference>
<comment type="caution">
    <text evidence="5">The sequence shown here is derived from an EMBL/GenBank/DDBJ whole genome shotgun (WGS) entry which is preliminary data.</text>
</comment>
<keyword evidence="1" id="KW-0547">Nucleotide-binding</keyword>
<feature type="domain" description="AAA+ ATPase" evidence="3">
    <location>
        <begin position="288"/>
        <end position="470"/>
    </location>
</feature>
<dbReference type="EMBL" id="LYXE01000109">
    <property type="protein sequence ID" value="PDV98239.1"/>
    <property type="molecule type" value="Genomic_DNA"/>
</dbReference>
<name>A0A2H3KJZ3_9CHLR</name>
<evidence type="ECO:0000256" key="1">
    <source>
        <dbReference type="ARBA" id="ARBA00022741"/>
    </source>
</evidence>
<dbReference type="SMART" id="SM00028">
    <property type="entry name" value="TPR"/>
    <property type="match status" value="4"/>
</dbReference>
<dbReference type="PANTHER" id="PTHR16305:SF28">
    <property type="entry name" value="GUANYLATE CYCLASE DOMAIN-CONTAINING PROTEIN"/>
    <property type="match status" value="1"/>
</dbReference>
<dbReference type="GO" id="GO:0006355">
    <property type="term" value="P:regulation of DNA-templated transcription"/>
    <property type="evidence" value="ECO:0007669"/>
    <property type="project" value="InterPro"/>
</dbReference>
<dbReference type="SMART" id="SM01043">
    <property type="entry name" value="BTAD"/>
    <property type="match status" value="1"/>
</dbReference>
<dbReference type="GO" id="GO:0005524">
    <property type="term" value="F:ATP binding"/>
    <property type="evidence" value="ECO:0007669"/>
    <property type="project" value="UniProtKB-KW"/>
</dbReference>
<dbReference type="SMART" id="SM00382">
    <property type="entry name" value="AAA"/>
    <property type="match status" value="1"/>
</dbReference>
<gene>
    <name evidence="5" type="ORF">A9Q02_16495</name>
</gene>
<dbReference type="Gene3D" id="1.25.40.10">
    <property type="entry name" value="Tetratricopeptide repeat domain"/>
    <property type="match status" value="2"/>
</dbReference>
<dbReference type="Gene3D" id="1.10.10.10">
    <property type="entry name" value="Winged helix-like DNA-binding domain superfamily/Winged helix DNA-binding domain"/>
    <property type="match status" value="1"/>
</dbReference>
<organism evidence="5 6">
    <name type="scientific">Candidatus Chloroploca asiatica</name>
    <dbReference type="NCBI Taxonomy" id="1506545"/>
    <lineage>
        <taxon>Bacteria</taxon>
        <taxon>Bacillati</taxon>
        <taxon>Chloroflexota</taxon>
        <taxon>Chloroflexia</taxon>
        <taxon>Chloroflexales</taxon>
        <taxon>Chloroflexineae</taxon>
        <taxon>Oscillochloridaceae</taxon>
        <taxon>Candidatus Chloroploca</taxon>
    </lineage>
</organism>
<dbReference type="InterPro" id="IPR041664">
    <property type="entry name" value="AAA_16"/>
</dbReference>
<keyword evidence="2" id="KW-0067">ATP-binding</keyword>
<dbReference type="SUPFAM" id="SSF46894">
    <property type="entry name" value="C-terminal effector domain of the bipartite response regulators"/>
    <property type="match status" value="1"/>
</dbReference>
<dbReference type="Pfam" id="PF03704">
    <property type="entry name" value="BTAD"/>
    <property type="match status" value="1"/>
</dbReference>
<keyword evidence="6" id="KW-1185">Reference proteome</keyword>
<evidence type="ECO:0000313" key="6">
    <source>
        <dbReference type="Proteomes" id="UP000220922"/>
    </source>
</evidence>
<dbReference type="RefSeq" id="WP_172450985.1">
    <property type="nucleotide sequence ID" value="NZ_LYXE01000109.1"/>
</dbReference>
<dbReference type="InterPro" id="IPR003593">
    <property type="entry name" value="AAA+_ATPase"/>
</dbReference>
<dbReference type="InterPro" id="IPR016032">
    <property type="entry name" value="Sig_transdc_resp-reg_C-effctor"/>
</dbReference>
<dbReference type="InterPro" id="IPR005158">
    <property type="entry name" value="BTAD"/>
</dbReference>
<dbReference type="Pfam" id="PF13191">
    <property type="entry name" value="AAA_16"/>
    <property type="match status" value="1"/>
</dbReference>
<feature type="domain" description="Bacterial transcriptional activator" evidence="4">
    <location>
        <begin position="102"/>
        <end position="246"/>
    </location>
</feature>